<evidence type="ECO:0000313" key="4">
    <source>
        <dbReference type="Proteomes" id="UP001222027"/>
    </source>
</evidence>
<sequence>MGTFSLQGSSSCDRFVGLFARLRGPLPAPIYPEKPTVFWIGFGPSSFDPVGHGSPGPMPPDAMGSGPGPGSSCISLLSSGIITALSEDPPSAQASPMASARTTPATFKIQMKYPLSVPAGEIDQQSDPVNLPAVPPEMKKGWEEDGDEYEMLPPHEIVARVSRNGSPMIPFSVLKGAGRTLKGRDLRRVRNAVLQKTGFLD</sequence>
<keyword evidence="4" id="KW-1185">Reference proteome</keyword>
<evidence type="ECO:0000313" key="3">
    <source>
        <dbReference type="EMBL" id="KAJ8505091.1"/>
    </source>
</evidence>
<dbReference type="Pfam" id="PF04520">
    <property type="entry name" value="Senescence_reg"/>
    <property type="match status" value="1"/>
</dbReference>
<dbReference type="PANTHER" id="PTHR33083">
    <property type="entry name" value="EXPRESSED PROTEIN"/>
    <property type="match status" value="1"/>
</dbReference>
<comment type="similarity">
    <text evidence="1">Belongs to the senescence regulator S40 family.</text>
</comment>
<dbReference type="InterPro" id="IPR007608">
    <property type="entry name" value="Senescence_reg_S40"/>
</dbReference>
<dbReference type="GO" id="GO:0010150">
    <property type="term" value="P:leaf senescence"/>
    <property type="evidence" value="ECO:0007669"/>
    <property type="project" value="UniProtKB-ARBA"/>
</dbReference>
<comment type="caution">
    <text evidence="3">The sequence shown here is derived from an EMBL/GenBank/DDBJ whole genome shotgun (WGS) entry which is preliminary data.</text>
</comment>
<proteinExistence type="inferred from homology"/>
<feature type="region of interest" description="Disordered" evidence="2">
    <location>
        <begin position="50"/>
        <end position="70"/>
    </location>
</feature>
<dbReference type="PANTHER" id="PTHR33083:SF116">
    <property type="entry name" value="OS04G0413900 PROTEIN"/>
    <property type="match status" value="1"/>
</dbReference>
<protein>
    <submittedName>
        <fullName evidence="3">Uncharacterized protein</fullName>
    </submittedName>
</protein>
<dbReference type="AlphaFoldDB" id="A0AAV8Q4D6"/>
<name>A0AAV8Q4D6_ENSVE</name>
<reference evidence="3 4" key="1">
    <citation type="submission" date="2022-12" db="EMBL/GenBank/DDBJ databases">
        <title>Chromosome-scale assembly of the Ensete ventricosum genome.</title>
        <authorList>
            <person name="Dussert Y."/>
            <person name="Stocks J."/>
            <person name="Wendawek A."/>
            <person name="Woldeyes F."/>
            <person name="Nichols R.A."/>
            <person name="Borrell J.S."/>
        </authorList>
    </citation>
    <scope>NUCLEOTIDE SEQUENCE [LARGE SCALE GENOMIC DNA]</scope>
    <source>
        <strain evidence="4">cv. Maze</strain>
        <tissue evidence="3">Seeds</tissue>
    </source>
</reference>
<dbReference type="Proteomes" id="UP001222027">
    <property type="component" value="Unassembled WGS sequence"/>
</dbReference>
<dbReference type="EMBL" id="JAQQAF010000002">
    <property type="protein sequence ID" value="KAJ8505091.1"/>
    <property type="molecule type" value="Genomic_DNA"/>
</dbReference>
<organism evidence="3 4">
    <name type="scientific">Ensete ventricosum</name>
    <name type="common">Abyssinian banana</name>
    <name type="synonym">Musa ensete</name>
    <dbReference type="NCBI Taxonomy" id="4639"/>
    <lineage>
        <taxon>Eukaryota</taxon>
        <taxon>Viridiplantae</taxon>
        <taxon>Streptophyta</taxon>
        <taxon>Embryophyta</taxon>
        <taxon>Tracheophyta</taxon>
        <taxon>Spermatophyta</taxon>
        <taxon>Magnoliopsida</taxon>
        <taxon>Liliopsida</taxon>
        <taxon>Zingiberales</taxon>
        <taxon>Musaceae</taxon>
        <taxon>Ensete</taxon>
    </lineage>
</organism>
<evidence type="ECO:0000256" key="2">
    <source>
        <dbReference type="SAM" id="MobiDB-lite"/>
    </source>
</evidence>
<evidence type="ECO:0000256" key="1">
    <source>
        <dbReference type="ARBA" id="ARBA00034773"/>
    </source>
</evidence>
<accession>A0AAV8Q4D6</accession>
<gene>
    <name evidence="3" type="ORF">OPV22_005977</name>
</gene>